<keyword evidence="3" id="KW-1185">Reference proteome</keyword>
<comment type="caution">
    <text evidence="2">The sequence shown here is derived from an EMBL/GenBank/DDBJ whole genome shotgun (WGS) entry which is preliminary data.</text>
</comment>
<dbReference type="Proteomes" id="UP000294887">
    <property type="component" value="Unassembled WGS sequence"/>
</dbReference>
<dbReference type="GO" id="GO:0016491">
    <property type="term" value="F:oxidoreductase activity"/>
    <property type="evidence" value="ECO:0007669"/>
    <property type="project" value="InterPro"/>
</dbReference>
<feature type="domain" description="FAD/NAD(P)-binding" evidence="1">
    <location>
        <begin position="196"/>
        <end position="305"/>
    </location>
</feature>
<accession>A0A4R1F391</accession>
<dbReference type="InterPro" id="IPR052541">
    <property type="entry name" value="SQRD"/>
</dbReference>
<evidence type="ECO:0000313" key="3">
    <source>
        <dbReference type="Proteomes" id="UP000294887"/>
    </source>
</evidence>
<reference evidence="2 3" key="1">
    <citation type="submission" date="2019-03" db="EMBL/GenBank/DDBJ databases">
        <title>Genomic Encyclopedia of Type Strains, Phase IV (KMG-IV): sequencing the most valuable type-strain genomes for metagenomic binning, comparative biology and taxonomic classification.</title>
        <authorList>
            <person name="Goeker M."/>
        </authorList>
    </citation>
    <scope>NUCLEOTIDE SEQUENCE [LARGE SCALE GENOMIC DNA]</scope>
    <source>
        <strain evidence="2 3">DSM 24830</strain>
    </source>
</reference>
<proteinExistence type="predicted"/>
<dbReference type="Gene3D" id="3.50.50.100">
    <property type="match status" value="1"/>
</dbReference>
<dbReference type="PANTHER" id="PTHR43755:SF1">
    <property type="entry name" value="FAD-DEPENDENT PYRIDINE NUCLEOTIDE-DISULPHIDE OXIDOREDUCTASE"/>
    <property type="match status" value="1"/>
</dbReference>
<dbReference type="EMBL" id="SMFQ01000002">
    <property type="protein sequence ID" value="TCJ88686.1"/>
    <property type="molecule type" value="Genomic_DNA"/>
</dbReference>
<sequence>MAQEITIIGAGFAALTAIREIRKSDKDIKITLIAPKAEFIFLPSLIWIPSGQRTGDDLRINLDAFFKKHNIHFFAGSVTAIQDVGRTVITDNGEIKNDALIIASGGRFIKKLPGIEHAITICEGIEAAEKMRDKIKAMDGGTITLGFGGNPKEPSAMRGGPMFELLFGLDTQLRQEDRRDKFKLIFFSPAPKPGARLGENAVKGILKQMKTRGIETHLGHKMKHFTENKVTTEGGEIDTDLIIFMPGMTGPSFAANTEMPLSPGGLIQSNMNCEVEGFEHCYVAGDAGSFPGPDWKPKQAHMADLQAEAAAKNLLDGLKGKAATHTFKYELACIIDSNDKGTLAFRNEKRTITIPPCRLLHYVKKGFEWNYLRAYRNP</sequence>
<dbReference type="InterPro" id="IPR036188">
    <property type="entry name" value="FAD/NAD-bd_sf"/>
</dbReference>
<dbReference type="InterPro" id="IPR023753">
    <property type="entry name" value="FAD/NAD-binding_dom"/>
</dbReference>
<dbReference type="Pfam" id="PF07992">
    <property type="entry name" value="Pyr_redox_2"/>
    <property type="match status" value="2"/>
</dbReference>
<dbReference type="OrthoDB" id="9781621at2"/>
<dbReference type="SUPFAM" id="SSF51905">
    <property type="entry name" value="FAD/NAD(P)-binding domain"/>
    <property type="match status" value="2"/>
</dbReference>
<name>A0A4R1F391_9GAMM</name>
<organism evidence="2 3">
    <name type="scientific">Cocleimonas flava</name>
    <dbReference type="NCBI Taxonomy" id="634765"/>
    <lineage>
        <taxon>Bacteria</taxon>
        <taxon>Pseudomonadati</taxon>
        <taxon>Pseudomonadota</taxon>
        <taxon>Gammaproteobacteria</taxon>
        <taxon>Thiotrichales</taxon>
        <taxon>Thiotrichaceae</taxon>
        <taxon>Cocleimonas</taxon>
    </lineage>
</organism>
<protein>
    <submittedName>
        <fullName evidence="2">Sulfide:quinone oxidoreductase</fullName>
    </submittedName>
</protein>
<feature type="domain" description="FAD/NAD(P)-binding" evidence="1">
    <location>
        <begin position="5"/>
        <end position="136"/>
    </location>
</feature>
<dbReference type="AlphaFoldDB" id="A0A4R1F391"/>
<dbReference type="RefSeq" id="WP_131904366.1">
    <property type="nucleotide sequence ID" value="NZ_BAAAFU010000008.1"/>
</dbReference>
<evidence type="ECO:0000259" key="1">
    <source>
        <dbReference type="Pfam" id="PF07992"/>
    </source>
</evidence>
<gene>
    <name evidence="2" type="ORF">EV695_0544</name>
</gene>
<dbReference type="PANTHER" id="PTHR43755">
    <property type="match status" value="1"/>
</dbReference>
<evidence type="ECO:0000313" key="2">
    <source>
        <dbReference type="EMBL" id="TCJ88686.1"/>
    </source>
</evidence>